<sequence length="70" mass="7647">MENLAGVITSALIIAVCFAGVHSIVDLRREQARRLGVPYMDKPRKRTLLAVGAVGALYFGFVFIAVQLGW</sequence>
<feature type="transmembrane region" description="Helical" evidence="1">
    <location>
        <begin position="6"/>
        <end position="27"/>
    </location>
</feature>
<reference evidence="2" key="1">
    <citation type="submission" date="2020-04" db="EMBL/GenBank/DDBJ databases">
        <authorList>
            <person name="Chiriac C."/>
            <person name="Salcher M."/>
            <person name="Ghai R."/>
            <person name="Kavagutti S V."/>
        </authorList>
    </citation>
    <scope>NUCLEOTIDE SEQUENCE</scope>
</reference>
<evidence type="ECO:0000313" key="2">
    <source>
        <dbReference type="EMBL" id="CAB4141963.1"/>
    </source>
</evidence>
<keyword evidence="1" id="KW-0472">Membrane</keyword>
<evidence type="ECO:0000256" key="1">
    <source>
        <dbReference type="SAM" id="Phobius"/>
    </source>
</evidence>
<name>A0A6J5M9F1_9CAUD</name>
<keyword evidence="1" id="KW-0812">Transmembrane</keyword>
<keyword evidence="1" id="KW-1133">Transmembrane helix</keyword>
<gene>
    <name evidence="2" type="ORF">UFOVP421_54</name>
</gene>
<proteinExistence type="predicted"/>
<dbReference type="EMBL" id="LR796402">
    <property type="protein sequence ID" value="CAB4141963.1"/>
    <property type="molecule type" value="Genomic_DNA"/>
</dbReference>
<accession>A0A6J5M9F1</accession>
<protein>
    <submittedName>
        <fullName evidence="2">Uncharacterized protein</fullName>
    </submittedName>
</protein>
<organism evidence="2">
    <name type="scientific">uncultured Caudovirales phage</name>
    <dbReference type="NCBI Taxonomy" id="2100421"/>
    <lineage>
        <taxon>Viruses</taxon>
        <taxon>Duplodnaviria</taxon>
        <taxon>Heunggongvirae</taxon>
        <taxon>Uroviricota</taxon>
        <taxon>Caudoviricetes</taxon>
        <taxon>Peduoviridae</taxon>
        <taxon>Maltschvirus</taxon>
        <taxon>Maltschvirus maltsch</taxon>
    </lineage>
</organism>
<feature type="transmembrane region" description="Helical" evidence="1">
    <location>
        <begin position="48"/>
        <end position="68"/>
    </location>
</feature>